<accession>A0A0R2D491</accession>
<organism evidence="2 3">
    <name type="scientific">Loigolactobacillus rennini DSM 20253</name>
    <dbReference type="NCBI Taxonomy" id="1423796"/>
    <lineage>
        <taxon>Bacteria</taxon>
        <taxon>Bacillati</taxon>
        <taxon>Bacillota</taxon>
        <taxon>Bacilli</taxon>
        <taxon>Lactobacillales</taxon>
        <taxon>Lactobacillaceae</taxon>
        <taxon>Loigolactobacillus</taxon>
    </lineage>
</organism>
<keyword evidence="1" id="KW-0175">Coiled coil</keyword>
<feature type="coiled-coil region" evidence="1">
    <location>
        <begin position="48"/>
        <end position="82"/>
    </location>
</feature>
<dbReference type="PATRIC" id="fig|1423796.3.peg.1036"/>
<sequence>MTTLYDLTNNYLQLKSLAAETDPEVFNDTMDAITDGIEDKAIGYAKVINSLKSETDEITAEIKRLQQRKKAVNNNIGRMKTNLIQAFHTAEINQVKDPLFTIKLSPGRQSVVIHDEKKLPVDAYMPQPARPSKTKIKELLEKGREVNGAELVRKEALLIK</sequence>
<evidence type="ECO:0008006" key="4">
    <source>
        <dbReference type="Google" id="ProtNLM"/>
    </source>
</evidence>
<comment type="caution">
    <text evidence="2">The sequence shown here is derived from an EMBL/GenBank/DDBJ whole genome shotgun (WGS) entry which is preliminary data.</text>
</comment>
<dbReference type="InterPro" id="IPR008840">
    <property type="entry name" value="Sipho_Gp157"/>
</dbReference>
<dbReference type="STRING" id="1423796.FC24_GL001015"/>
<dbReference type="Proteomes" id="UP000051638">
    <property type="component" value="Unassembled WGS sequence"/>
</dbReference>
<gene>
    <name evidence="2" type="ORF">FC24_GL001015</name>
</gene>
<dbReference type="RefSeq" id="WP_057873647.1">
    <property type="nucleotide sequence ID" value="NZ_AYYI01000026.1"/>
</dbReference>
<proteinExistence type="predicted"/>
<dbReference type="AlphaFoldDB" id="A0A0R2D491"/>
<protein>
    <recommendedName>
        <fullName evidence="4">Siphovirus Gp157 family protein</fullName>
    </recommendedName>
</protein>
<keyword evidence="3" id="KW-1185">Reference proteome</keyword>
<dbReference type="OrthoDB" id="2168866at2"/>
<evidence type="ECO:0000256" key="1">
    <source>
        <dbReference type="SAM" id="Coils"/>
    </source>
</evidence>
<dbReference type="EMBL" id="AYYI01000026">
    <property type="protein sequence ID" value="KRM98781.1"/>
    <property type="molecule type" value="Genomic_DNA"/>
</dbReference>
<evidence type="ECO:0000313" key="2">
    <source>
        <dbReference type="EMBL" id="KRM98781.1"/>
    </source>
</evidence>
<name>A0A0R2D491_9LACO</name>
<reference evidence="2 3" key="1">
    <citation type="journal article" date="2015" name="Genome Announc.">
        <title>Expanding the biotechnology potential of lactobacilli through comparative genomics of 213 strains and associated genera.</title>
        <authorList>
            <person name="Sun Z."/>
            <person name="Harris H.M."/>
            <person name="McCann A."/>
            <person name="Guo C."/>
            <person name="Argimon S."/>
            <person name="Zhang W."/>
            <person name="Yang X."/>
            <person name="Jeffery I.B."/>
            <person name="Cooney J.C."/>
            <person name="Kagawa T.F."/>
            <person name="Liu W."/>
            <person name="Song Y."/>
            <person name="Salvetti E."/>
            <person name="Wrobel A."/>
            <person name="Rasinkangas P."/>
            <person name="Parkhill J."/>
            <person name="Rea M.C."/>
            <person name="O'Sullivan O."/>
            <person name="Ritari J."/>
            <person name="Douillard F.P."/>
            <person name="Paul Ross R."/>
            <person name="Yang R."/>
            <person name="Briner A.E."/>
            <person name="Felis G.E."/>
            <person name="de Vos W.M."/>
            <person name="Barrangou R."/>
            <person name="Klaenhammer T.R."/>
            <person name="Caufield P.W."/>
            <person name="Cui Y."/>
            <person name="Zhang H."/>
            <person name="O'Toole P.W."/>
        </authorList>
    </citation>
    <scope>NUCLEOTIDE SEQUENCE [LARGE SCALE GENOMIC DNA]</scope>
    <source>
        <strain evidence="2 3">DSM 20253</strain>
    </source>
</reference>
<evidence type="ECO:0000313" key="3">
    <source>
        <dbReference type="Proteomes" id="UP000051638"/>
    </source>
</evidence>
<dbReference type="Pfam" id="PF05565">
    <property type="entry name" value="Sipho_Gp157"/>
    <property type="match status" value="1"/>
</dbReference>